<dbReference type="GO" id="GO:0036424">
    <property type="term" value="F:L-phosphoserine phosphatase activity"/>
    <property type="evidence" value="ECO:0007669"/>
    <property type="project" value="InterPro"/>
</dbReference>
<protein>
    <recommendedName>
        <fullName evidence="5">Phosphoserine phosphatase</fullName>
        <ecNumber evidence="4">3.1.3.3</ecNumber>
    </recommendedName>
    <alternativeName>
        <fullName evidence="11">O-phosphoserine phosphohydrolase</fullName>
    </alternativeName>
</protein>
<evidence type="ECO:0000313" key="13">
    <source>
        <dbReference type="EMBL" id="CAD7234668.1"/>
    </source>
</evidence>
<evidence type="ECO:0000256" key="1">
    <source>
        <dbReference type="ARBA" id="ARBA00001946"/>
    </source>
</evidence>
<keyword evidence="8" id="KW-0378">Hydrolase</keyword>
<dbReference type="InterPro" id="IPR050582">
    <property type="entry name" value="HAD-like_SerB"/>
</dbReference>
<dbReference type="CDD" id="cd04309">
    <property type="entry name" value="HAD_PSP_eu"/>
    <property type="match status" value="1"/>
</dbReference>
<dbReference type="SUPFAM" id="SSF56784">
    <property type="entry name" value="HAD-like"/>
    <property type="match status" value="1"/>
</dbReference>
<dbReference type="Gene3D" id="3.40.50.1000">
    <property type="entry name" value="HAD superfamily/HAD-like"/>
    <property type="match status" value="1"/>
</dbReference>
<evidence type="ECO:0000256" key="3">
    <source>
        <dbReference type="ARBA" id="ARBA00009184"/>
    </source>
</evidence>
<gene>
    <name evidence="13" type="ORF">CTOB1V02_LOCUS12484</name>
</gene>
<dbReference type="GO" id="GO:0006564">
    <property type="term" value="P:L-serine biosynthetic process"/>
    <property type="evidence" value="ECO:0007669"/>
    <property type="project" value="UniProtKB-KW"/>
</dbReference>
<dbReference type="FunFam" id="3.40.50.1000:FF:000077">
    <property type="entry name" value="Phosphoserine phosphatase, chloroplastic"/>
    <property type="match status" value="1"/>
</dbReference>
<dbReference type="UniPathway" id="UPA00135">
    <property type="reaction ID" value="UER00198"/>
</dbReference>
<accession>A0A7R8WTA6</accession>
<evidence type="ECO:0000256" key="4">
    <source>
        <dbReference type="ARBA" id="ARBA00012640"/>
    </source>
</evidence>
<keyword evidence="9" id="KW-0460">Magnesium</keyword>
<dbReference type="GO" id="GO:0000287">
    <property type="term" value="F:magnesium ion binding"/>
    <property type="evidence" value="ECO:0007669"/>
    <property type="project" value="TreeGrafter"/>
</dbReference>
<sequence>MVNSQFTSHQSGVVVETRRGGKLERFDDKSEKIIAEEESPTQESEEERVKRIWRSADAVCFDVDSTVCPTEAIDELAAFCGKANIVAQVTSQAMGGALDFRDALRLRLNLIKPSLKDVNDFMRLKPPALSPGVKELVQLLHSRKVAVYLVSGGFTSIIKLVATELGISHDRIFANKLMFYQDGTYAGFDEKCPTSAQGGKTRVVQELKDEYGYKTIVSVGDGWTDLETCPPADAFIGFGGCVVREKVRAEAGWFVHSFQELIDEFQRK</sequence>
<dbReference type="AlphaFoldDB" id="A0A7R8WTA6"/>
<evidence type="ECO:0000256" key="2">
    <source>
        <dbReference type="ARBA" id="ARBA00005135"/>
    </source>
</evidence>
<evidence type="ECO:0000256" key="8">
    <source>
        <dbReference type="ARBA" id="ARBA00022801"/>
    </source>
</evidence>
<keyword evidence="6" id="KW-0028">Amino-acid biosynthesis</keyword>
<feature type="region of interest" description="Disordered" evidence="12">
    <location>
        <begin position="29"/>
        <end position="48"/>
    </location>
</feature>
<dbReference type="EC" id="3.1.3.3" evidence="4"/>
<dbReference type="InterPro" id="IPR023214">
    <property type="entry name" value="HAD_sf"/>
</dbReference>
<evidence type="ECO:0000256" key="6">
    <source>
        <dbReference type="ARBA" id="ARBA00022605"/>
    </source>
</evidence>
<dbReference type="OrthoDB" id="27226at2759"/>
<dbReference type="InterPro" id="IPR036412">
    <property type="entry name" value="HAD-like_sf"/>
</dbReference>
<dbReference type="NCBIfam" id="TIGR01488">
    <property type="entry name" value="HAD-SF-IB"/>
    <property type="match status" value="1"/>
</dbReference>
<evidence type="ECO:0000256" key="9">
    <source>
        <dbReference type="ARBA" id="ARBA00022842"/>
    </source>
</evidence>
<evidence type="ECO:0000256" key="11">
    <source>
        <dbReference type="ARBA" id="ARBA00031693"/>
    </source>
</evidence>
<reference evidence="13" key="1">
    <citation type="submission" date="2020-11" db="EMBL/GenBank/DDBJ databases">
        <authorList>
            <person name="Tran Van P."/>
        </authorList>
    </citation>
    <scope>NUCLEOTIDE SEQUENCE</scope>
</reference>
<evidence type="ECO:0000256" key="5">
    <source>
        <dbReference type="ARBA" id="ARBA00015196"/>
    </source>
</evidence>
<evidence type="ECO:0000256" key="7">
    <source>
        <dbReference type="ARBA" id="ARBA00022723"/>
    </source>
</evidence>
<evidence type="ECO:0000256" key="12">
    <source>
        <dbReference type="SAM" id="MobiDB-lite"/>
    </source>
</evidence>
<dbReference type="InterPro" id="IPR004469">
    <property type="entry name" value="PSP"/>
</dbReference>
<keyword evidence="7" id="KW-0479">Metal-binding</keyword>
<evidence type="ECO:0000256" key="10">
    <source>
        <dbReference type="ARBA" id="ARBA00023299"/>
    </source>
</evidence>
<proteinExistence type="inferred from homology"/>
<comment type="cofactor">
    <cofactor evidence="1">
        <name>Mg(2+)</name>
        <dbReference type="ChEBI" id="CHEBI:18420"/>
    </cofactor>
</comment>
<comment type="similarity">
    <text evidence="3">Belongs to the HAD-like hydrolase superfamily. SerB family.</text>
</comment>
<dbReference type="Gene3D" id="1.10.150.210">
    <property type="entry name" value="Phosphoserine phosphatase, domain 2"/>
    <property type="match status" value="1"/>
</dbReference>
<dbReference type="Pfam" id="PF00702">
    <property type="entry name" value="Hydrolase"/>
    <property type="match status" value="1"/>
</dbReference>
<dbReference type="NCBIfam" id="TIGR00338">
    <property type="entry name" value="serB"/>
    <property type="match status" value="1"/>
</dbReference>
<dbReference type="GO" id="GO:0005737">
    <property type="term" value="C:cytoplasm"/>
    <property type="evidence" value="ECO:0007669"/>
    <property type="project" value="TreeGrafter"/>
</dbReference>
<keyword evidence="10" id="KW-0718">Serine biosynthesis</keyword>
<organism evidence="13">
    <name type="scientific">Cyprideis torosa</name>
    <dbReference type="NCBI Taxonomy" id="163714"/>
    <lineage>
        <taxon>Eukaryota</taxon>
        <taxon>Metazoa</taxon>
        <taxon>Ecdysozoa</taxon>
        <taxon>Arthropoda</taxon>
        <taxon>Crustacea</taxon>
        <taxon>Oligostraca</taxon>
        <taxon>Ostracoda</taxon>
        <taxon>Podocopa</taxon>
        <taxon>Podocopida</taxon>
        <taxon>Cytherocopina</taxon>
        <taxon>Cytheroidea</taxon>
        <taxon>Cytherideidae</taxon>
        <taxon>Cyprideis</taxon>
    </lineage>
</organism>
<dbReference type="PANTHER" id="PTHR43344">
    <property type="entry name" value="PHOSPHOSERINE PHOSPHATASE"/>
    <property type="match status" value="1"/>
</dbReference>
<dbReference type="PANTHER" id="PTHR43344:SF2">
    <property type="entry name" value="PHOSPHOSERINE PHOSPHATASE"/>
    <property type="match status" value="1"/>
</dbReference>
<feature type="compositionally biased region" description="Acidic residues" evidence="12">
    <location>
        <begin position="36"/>
        <end position="46"/>
    </location>
</feature>
<comment type="pathway">
    <text evidence="2">Amino-acid biosynthesis; L-serine biosynthesis; L-serine from 3-phospho-D-glycerate: step 3/3.</text>
</comment>
<name>A0A7R8WTA6_9CRUS</name>
<dbReference type="EMBL" id="OB669421">
    <property type="protein sequence ID" value="CAD7234668.1"/>
    <property type="molecule type" value="Genomic_DNA"/>
</dbReference>